<dbReference type="AlphaFoldDB" id="A0A7Y7B838"/>
<feature type="region of interest" description="Disordered" evidence="2">
    <location>
        <begin position="370"/>
        <end position="395"/>
    </location>
</feature>
<dbReference type="Pfam" id="PF13399">
    <property type="entry name" value="LytR_C"/>
    <property type="match status" value="1"/>
</dbReference>
<evidence type="ECO:0000313" key="5">
    <source>
        <dbReference type="EMBL" id="NVK80321.1"/>
    </source>
</evidence>
<organism evidence="5 6">
    <name type="scientific">Streptomyces morookaense</name>
    <name type="common">Streptoverticillium morookaense</name>
    <dbReference type="NCBI Taxonomy" id="1970"/>
    <lineage>
        <taxon>Bacteria</taxon>
        <taxon>Bacillati</taxon>
        <taxon>Actinomycetota</taxon>
        <taxon>Actinomycetes</taxon>
        <taxon>Kitasatosporales</taxon>
        <taxon>Streptomycetaceae</taxon>
        <taxon>Streptomyces</taxon>
    </lineage>
</organism>
<gene>
    <name evidence="5" type="ORF">HG542_22060</name>
</gene>
<accession>A0A7Y7B838</accession>
<dbReference type="EMBL" id="JABBXF010000051">
    <property type="protein sequence ID" value="NVK80321.1"/>
    <property type="molecule type" value="Genomic_DNA"/>
</dbReference>
<sequence length="512" mass="54119">MGIRFFRFPPGFSPPPPDRCGGPDVTAPARSPRPNRPRHSAPRHRRWGLRMAMGAAAAVLAAGGLGHALVAGIDGGISRIDPFSGLSDRPRVSRGTNFLLVGTDGRDKITEAERTAYHLGGTACHCTDTVMLVHLSADRSRASVVSLPRDTYTEIPEYTDENGRVHPVHPQKLNAAYAEGGPGLTVRAVERLTGVHLDHYLEVDFTSFMKTVDAVGGVQVCTPKPLKDDYTGLDLPVGTSSLNGGQALQYVRSRHLDGAADLGRMQRQQRFLAALMHRVAGSGVLLNPVKFHDVASTVIGSMRADRGFGTAQLVELGEAMRNLAPSSAEFTSVPIGVVDFPVPHLGSTVKWDEAAADRLFAALREDRPITSRPAGHAPEAQEAKGVPPGSAGVDVPPERVHVQVFNGTGRPGLGQSVDAALRATGFMTTGSPTNAPTAERTVLSYDPRWDRSVRTLAAAFPGAELRAEPGQGPMMRVIVGQDFRSVHPVRGAQGGGGGSVLTGDQAVCPAGA</sequence>
<name>A0A7Y7B838_STRMO</name>
<evidence type="ECO:0000313" key="6">
    <source>
        <dbReference type="Proteomes" id="UP000587462"/>
    </source>
</evidence>
<reference evidence="5 6" key="1">
    <citation type="submission" date="2020-04" db="EMBL/GenBank/DDBJ databases">
        <title>Draft Genome Sequence of Streptomyces morookaense DSM 40503, an 8-azaguanine-producing strain.</title>
        <authorList>
            <person name="Qi J."/>
            <person name="Gao J.-M."/>
        </authorList>
    </citation>
    <scope>NUCLEOTIDE SEQUENCE [LARGE SCALE GENOMIC DNA]</scope>
    <source>
        <strain evidence="5 6">DSM 40503</strain>
    </source>
</reference>
<evidence type="ECO:0000256" key="1">
    <source>
        <dbReference type="ARBA" id="ARBA00006068"/>
    </source>
</evidence>
<dbReference type="NCBIfam" id="TIGR00350">
    <property type="entry name" value="lytR_cpsA_psr"/>
    <property type="match status" value="1"/>
</dbReference>
<feature type="domain" description="Cell envelope-related transcriptional attenuator" evidence="3">
    <location>
        <begin position="127"/>
        <end position="279"/>
    </location>
</feature>
<comment type="similarity">
    <text evidence="1">Belongs to the LytR/CpsA/Psr (LCP) family.</text>
</comment>
<dbReference type="Pfam" id="PF03816">
    <property type="entry name" value="LytR_cpsA_psr"/>
    <property type="match status" value="1"/>
</dbReference>
<dbReference type="Proteomes" id="UP000587462">
    <property type="component" value="Unassembled WGS sequence"/>
</dbReference>
<feature type="domain" description="LytR/CpsA/Psr regulator C-terminal" evidence="4">
    <location>
        <begin position="399"/>
        <end position="483"/>
    </location>
</feature>
<dbReference type="InterPro" id="IPR004474">
    <property type="entry name" value="LytR_CpsA_psr"/>
</dbReference>
<dbReference type="Gene3D" id="3.40.630.190">
    <property type="entry name" value="LCP protein"/>
    <property type="match status" value="1"/>
</dbReference>
<evidence type="ECO:0000259" key="3">
    <source>
        <dbReference type="Pfam" id="PF03816"/>
    </source>
</evidence>
<dbReference type="Gene3D" id="3.30.70.2390">
    <property type="match status" value="1"/>
</dbReference>
<protein>
    <submittedName>
        <fullName evidence="5">LCP family protein</fullName>
    </submittedName>
</protein>
<dbReference type="InterPro" id="IPR027381">
    <property type="entry name" value="LytR/CpsA/Psr_C"/>
</dbReference>
<proteinExistence type="inferred from homology"/>
<comment type="caution">
    <text evidence="5">The sequence shown here is derived from an EMBL/GenBank/DDBJ whole genome shotgun (WGS) entry which is preliminary data.</text>
</comment>
<dbReference type="PANTHER" id="PTHR33392">
    <property type="entry name" value="POLYISOPRENYL-TEICHOIC ACID--PEPTIDOGLYCAN TEICHOIC ACID TRANSFERASE TAGU"/>
    <property type="match status" value="1"/>
</dbReference>
<evidence type="ECO:0000259" key="4">
    <source>
        <dbReference type="Pfam" id="PF13399"/>
    </source>
</evidence>
<dbReference type="InterPro" id="IPR050922">
    <property type="entry name" value="LytR/CpsA/Psr_CW_biosynth"/>
</dbReference>
<feature type="region of interest" description="Disordered" evidence="2">
    <location>
        <begin position="8"/>
        <end position="44"/>
    </location>
</feature>
<dbReference type="PANTHER" id="PTHR33392:SF6">
    <property type="entry name" value="POLYISOPRENYL-TEICHOIC ACID--PEPTIDOGLYCAN TEICHOIC ACID TRANSFERASE TAGU"/>
    <property type="match status" value="1"/>
</dbReference>
<feature type="compositionally biased region" description="Basic residues" evidence="2">
    <location>
        <begin position="33"/>
        <end position="44"/>
    </location>
</feature>
<keyword evidence="6" id="KW-1185">Reference proteome</keyword>
<evidence type="ECO:0000256" key="2">
    <source>
        <dbReference type="SAM" id="MobiDB-lite"/>
    </source>
</evidence>